<dbReference type="OrthoDB" id="8062195at2759"/>
<reference evidence="2 3" key="1">
    <citation type="journal article" date="2019" name="Sci. Rep.">
        <title>Orb-weaving spider Araneus ventricosus genome elucidates the spidroin gene catalogue.</title>
        <authorList>
            <person name="Kono N."/>
            <person name="Nakamura H."/>
            <person name="Ohtoshi R."/>
            <person name="Moran D.A.P."/>
            <person name="Shinohara A."/>
            <person name="Yoshida Y."/>
            <person name="Fujiwara M."/>
            <person name="Mori M."/>
            <person name="Tomita M."/>
            <person name="Arakawa K."/>
        </authorList>
    </citation>
    <scope>NUCLEOTIDE SEQUENCE [LARGE SCALE GENOMIC DNA]</scope>
</reference>
<comment type="caution">
    <text evidence="2">The sequence shown here is derived from an EMBL/GenBank/DDBJ whole genome shotgun (WGS) entry which is preliminary data.</text>
</comment>
<evidence type="ECO:0000256" key="1">
    <source>
        <dbReference type="SAM" id="MobiDB-lite"/>
    </source>
</evidence>
<evidence type="ECO:0000313" key="3">
    <source>
        <dbReference type="Proteomes" id="UP000499080"/>
    </source>
</evidence>
<evidence type="ECO:0000313" key="2">
    <source>
        <dbReference type="EMBL" id="GBM34198.1"/>
    </source>
</evidence>
<keyword evidence="3" id="KW-1185">Reference proteome</keyword>
<name>A0A4Y2F0Z2_ARAVE</name>
<proteinExistence type="predicted"/>
<feature type="region of interest" description="Disordered" evidence="1">
    <location>
        <begin position="22"/>
        <end position="77"/>
    </location>
</feature>
<accession>A0A4Y2F0Z2</accession>
<organism evidence="2 3">
    <name type="scientific">Araneus ventricosus</name>
    <name type="common">Orbweaver spider</name>
    <name type="synonym">Epeira ventricosa</name>
    <dbReference type="NCBI Taxonomy" id="182803"/>
    <lineage>
        <taxon>Eukaryota</taxon>
        <taxon>Metazoa</taxon>
        <taxon>Ecdysozoa</taxon>
        <taxon>Arthropoda</taxon>
        <taxon>Chelicerata</taxon>
        <taxon>Arachnida</taxon>
        <taxon>Araneae</taxon>
        <taxon>Araneomorphae</taxon>
        <taxon>Entelegynae</taxon>
        <taxon>Araneoidea</taxon>
        <taxon>Araneidae</taxon>
        <taxon>Araneus</taxon>
    </lineage>
</organism>
<dbReference type="EMBL" id="BGPR01000753">
    <property type="protein sequence ID" value="GBM34198.1"/>
    <property type="molecule type" value="Genomic_DNA"/>
</dbReference>
<feature type="compositionally biased region" description="Polar residues" evidence="1">
    <location>
        <begin position="62"/>
        <end position="72"/>
    </location>
</feature>
<sequence>MTNSADFLIEVAEIQCKMNTTTNCGRKRKSDVEEGTQKKKHKGPAQQILPKPGNQDEIGHWPNSTEETSFCSQRKEYNPKGNETAFKEINRVTDFKMVNLEMNSYISTF</sequence>
<dbReference type="Proteomes" id="UP000499080">
    <property type="component" value="Unassembled WGS sequence"/>
</dbReference>
<gene>
    <name evidence="2" type="ORF">AVEN_175275_1</name>
</gene>
<protein>
    <submittedName>
        <fullName evidence="2">Uncharacterized protein</fullName>
    </submittedName>
</protein>
<dbReference type="AlphaFoldDB" id="A0A4Y2F0Z2"/>